<reference evidence="3 4" key="1">
    <citation type="submission" date="2022-05" db="EMBL/GenBank/DDBJ databases">
        <authorList>
            <consortium name="Genoscope - CEA"/>
            <person name="William W."/>
        </authorList>
    </citation>
    <scope>NUCLEOTIDE SEQUENCE [LARGE SCALE GENOMIC DNA]</scope>
</reference>
<accession>A0ABN8MV08</accession>
<feature type="region of interest" description="Disordered" evidence="1">
    <location>
        <begin position="196"/>
        <end position="243"/>
    </location>
</feature>
<keyword evidence="2" id="KW-1133">Transmembrane helix</keyword>
<feature type="compositionally biased region" description="Pro residues" evidence="1">
    <location>
        <begin position="200"/>
        <end position="215"/>
    </location>
</feature>
<feature type="transmembrane region" description="Helical" evidence="2">
    <location>
        <begin position="28"/>
        <end position="47"/>
    </location>
</feature>
<keyword evidence="2" id="KW-0812">Transmembrane</keyword>
<evidence type="ECO:0000256" key="1">
    <source>
        <dbReference type="SAM" id="MobiDB-lite"/>
    </source>
</evidence>
<evidence type="ECO:0000256" key="2">
    <source>
        <dbReference type="SAM" id="Phobius"/>
    </source>
</evidence>
<feature type="compositionally biased region" description="Pro residues" evidence="1">
    <location>
        <begin position="222"/>
        <end position="243"/>
    </location>
</feature>
<organism evidence="3 4">
    <name type="scientific">Porites lobata</name>
    <dbReference type="NCBI Taxonomy" id="104759"/>
    <lineage>
        <taxon>Eukaryota</taxon>
        <taxon>Metazoa</taxon>
        <taxon>Cnidaria</taxon>
        <taxon>Anthozoa</taxon>
        <taxon>Hexacorallia</taxon>
        <taxon>Scleractinia</taxon>
        <taxon>Fungiina</taxon>
        <taxon>Poritidae</taxon>
        <taxon>Porites</taxon>
    </lineage>
</organism>
<feature type="transmembrane region" description="Helical" evidence="2">
    <location>
        <begin position="140"/>
        <end position="161"/>
    </location>
</feature>
<protein>
    <submittedName>
        <fullName evidence="3">Uncharacterized protein</fullName>
    </submittedName>
</protein>
<evidence type="ECO:0000313" key="4">
    <source>
        <dbReference type="Proteomes" id="UP001159405"/>
    </source>
</evidence>
<comment type="caution">
    <text evidence="3">The sequence shown here is derived from an EMBL/GenBank/DDBJ whole genome shotgun (WGS) entry which is preliminary data.</text>
</comment>
<dbReference type="EMBL" id="CALNXK010000004">
    <property type="protein sequence ID" value="CAH3036652.1"/>
    <property type="molecule type" value="Genomic_DNA"/>
</dbReference>
<keyword evidence="4" id="KW-1185">Reference proteome</keyword>
<evidence type="ECO:0000313" key="3">
    <source>
        <dbReference type="EMBL" id="CAH3036652.1"/>
    </source>
</evidence>
<proteinExistence type="predicted"/>
<keyword evidence="2" id="KW-0472">Membrane</keyword>
<gene>
    <name evidence="3" type="ORF">PLOB_00031100</name>
</gene>
<sequence length="243" mass="26274">MLFALLQFLFILPLLIYSLAPHSFILRLNPLMAVKGVAFVFACWLYFASATFCINDDHCGLLETCCKDSVCRRTCYYCSYSYQCGTGECCWSGDCQKKCSDGKCRKNCDSCSYSWQCDSDECCDSDDTCKLVCTHSLTSAAVAGIVISCLVVAAIVISFVACCCCACCPCYRTRHPGTVVVTQPMGGFIATTQSTQQTIQPPPYGGYNSPPPGYKPPLAGYNPPPAGYNPPPPGYNPPPFGAS</sequence>
<name>A0ABN8MV08_9CNID</name>
<dbReference type="Proteomes" id="UP001159405">
    <property type="component" value="Unassembled WGS sequence"/>
</dbReference>